<dbReference type="InterPro" id="IPR004839">
    <property type="entry name" value="Aminotransferase_I/II_large"/>
</dbReference>
<dbReference type="EMBL" id="JADAQX010000133">
    <property type="protein sequence ID" value="KAF8821750.1"/>
    <property type="molecule type" value="Genomic_DNA"/>
</dbReference>
<keyword evidence="3" id="KW-1185">Reference proteome</keyword>
<keyword evidence="2" id="KW-0808">Transferase</keyword>
<dbReference type="SUPFAM" id="SSF53383">
    <property type="entry name" value="PLP-dependent transferases"/>
    <property type="match status" value="1"/>
</dbReference>
<dbReference type="Gene3D" id="3.90.1150.10">
    <property type="entry name" value="Aspartate Aminotransferase, domain 1"/>
    <property type="match status" value="1"/>
</dbReference>
<dbReference type="GO" id="GO:0008483">
    <property type="term" value="F:transaminase activity"/>
    <property type="evidence" value="ECO:0007669"/>
    <property type="project" value="UniProtKB-KW"/>
</dbReference>
<sequence>MDSSLEVNGSILCSKWDLSTQTPHGGQEWRGMKNFIEDFSVTTNPLGTPEIALKAALDVASTIHHYPAADFEPAWSSMAEYISKDRSFAVATVTNGTHKKSLLDDLKSRLLLGNGASELIDLCIRCCPGSTWRPGPFRTQYKEYERAAESNGKKALEWDDSAADILCMVNPCNPTGDFWTAEEVKRYIEQTCKDNSTVLLDESMIPFLGPNWRSESIVSQEAWMEDMHQRRGIHIFVVHSWTKIWSCPGLRIGTLVTPNADYAKQIRRRQVPWSLNSFAIAFLASVTQDEEYMRQTWEFIPAWRKAMHTAISACHPHWKIHGVEWMSFLWIETPSKEEAEYYVTLCKERGVPIRWGSNGYNLPSFIRLGVRNPESVDVLMNALQQPFLI</sequence>
<gene>
    <name evidence="2" type="ORF">IE077_001635</name>
</gene>
<evidence type="ECO:0000313" key="2">
    <source>
        <dbReference type="EMBL" id="KAF8821750.1"/>
    </source>
</evidence>
<dbReference type="CDD" id="cd00609">
    <property type="entry name" value="AAT_like"/>
    <property type="match status" value="1"/>
</dbReference>
<proteinExistence type="predicted"/>
<dbReference type="InterPro" id="IPR015421">
    <property type="entry name" value="PyrdxlP-dep_Trfase_major"/>
</dbReference>
<protein>
    <submittedName>
        <fullName evidence="2">Aminotransferase, class I/II superfamily protein</fullName>
    </submittedName>
</protein>
<accession>A0ABQ7JCM5</accession>
<dbReference type="InterPro" id="IPR015424">
    <property type="entry name" value="PyrdxlP-dep_Trfase"/>
</dbReference>
<dbReference type="PANTHER" id="PTHR43799:SF1">
    <property type="entry name" value="ASPARTATE AMINOTRANSFERASE"/>
    <property type="match status" value="1"/>
</dbReference>
<dbReference type="InterPro" id="IPR015422">
    <property type="entry name" value="PyrdxlP-dep_Trfase_small"/>
</dbReference>
<name>A0ABQ7JCM5_9APIC</name>
<organism evidence="2 3">
    <name type="scientific">Cardiosporidium cionae</name>
    <dbReference type="NCBI Taxonomy" id="476202"/>
    <lineage>
        <taxon>Eukaryota</taxon>
        <taxon>Sar</taxon>
        <taxon>Alveolata</taxon>
        <taxon>Apicomplexa</taxon>
        <taxon>Aconoidasida</taxon>
        <taxon>Nephromycida</taxon>
        <taxon>Cardiosporidium</taxon>
    </lineage>
</organism>
<dbReference type="PANTHER" id="PTHR43799">
    <property type="entry name" value="AMINOTRANSFERASE, PUTATIVE-RELATED"/>
    <property type="match status" value="1"/>
</dbReference>
<evidence type="ECO:0000313" key="3">
    <source>
        <dbReference type="Proteomes" id="UP000823046"/>
    </source>
</evidence>
<comment type="caution">
    <text evidence="2">The sequence shown here is derived from an EMBL/GenBank/DDBJ whole genome shotgun (WGS) entry which is preliminary data.</text>
</comment>
<reference evidence="2 3" key="1">
    <citation type="journal article" date="2020" name="bioRxiv">
        <title>Metabolic contributions of an alphaproteobacterial endosymbiont in the apicomplexan Cardiosporidium cionae.</title>
        <authorList>
            <person name="Hunter E.S."/>
            <person name="Paight C.J."/>
            <person name="Lane C.E."/>
        </authorList>
    </citation>
    <scope>NUCLEOTIDE SEQUENCE [LARGE SCALE GENOMIC DNA]</scope>
    <source>
        <strain evidence="2">ESH_2018</strain>
    </source>
</reference>
<dbReference type="Pfam" id="PF00155">
    <property type="entry name" value="Aminotran_1_2"/>
    <property type="match status" value="1"/>
</dbReference>
<evidence type="ECO:0000259" key="1">
    <source>
        <dbReference type="Pfam" id="PF00155"/>
    </source>
</evidence>
<keyword evidence="2" id="KW-0032">Aminotransferase</keyword>
<feature type="domain" description="Aminotransferase class I/classII large" evidence="1">
    <location>
        <begin position="110"/>
        <end position="383"/>
    </location>
</feature>
<dbReference type="Gene3D" id="3.40.640.10">
    <property type="entry name" value="Type I PLP-dependent aspartate aminotransferase-like (Major domain)"/>
    <property type="match status" value="1"/>
</dbReference>
<dbReference type="Proteomes" id="UP000823046">
    <property type="component" value="Unassembled WGS sequence"/>
</dbReference>